<name>F2JNF8_CELLD</name>
<dbReference type="AlphaFoldDB" id="F2JNF8"/>
<keyword evidence="2" id="KW-1185">Reference proteome</keyword>
<proteinExistence type="predicted"/>
<dbReference type="Proteomes" id="UP000008467">
    <property type="component" value="Chromosome"/>
</dbReference>
<accession>F2JNF8</accession>
<gene>
    <name evidence="1" type="ordered locus">Clole_3038</name>
</gene>
<evidence type="ECO:0000313" key="1">
    <source>
        <dbReference type="EMBL" id="ADZ84734.1"/>
    </source>
</evidence>
<dbReference type="RefSeq" id="WP_013658013.1">
    <property type="nucleotide sequence ID" value="NC_015275.1"/>
</dbReference>
<reference evidence="1 2" key="1">
    <citation type="journal article" date="2011" name="J. Bacteriol.">
        <title>Complete genome sequence of the cellulose-degrading bacterium Cellulosilyticum lentocellum.</title>
        <authorList>
            <consortium name="US DOE Joint Genome Institute"/>
            <person name="Miller D.A."/>
            <person name="Suen G."/>
            <person name="Bruce D."/>
            <person name="Copeland A."/>
            <person name="Cheng J.F."/>
            <person name="Detter C."/>
            <person name="Goodwin L.A."/>
            <person name="Han C.S."/>
            <person name="Hauser L.J."/>
            <person name="Land M.L."/>
            <person name="Lapidus A."/>
            <person name="Lucas S."/>
            <person name="Meincke L."/>
            <person name="Pitluck S."/>
            <person name="Tapia R."/>
            <person name="Teshima H."/>
            <person name="Woyke T."/>
            <person name="Fox B.G."/>
            <person name="Angert E.R."/>
            <person name="Currie C.R."/>
        </authorList>
    </citation>
    <scope>NUCLEOTIDE SEQUENCE [LARGE SCALE GENOMIC DNA]</scope>
    <source>
        <strain evidence="2">ATCC 49066 / DSM 5427 / NCIMB 11756 / RHM5</strain>
    </source>
</reference>
<evidence type="ECO:0000313" key="2">
    <source>
        <dbReference type="Proteomes" id="UP000008467"/>
    </source>
</evidence>
<dbReference type="EMBL" id="CP002582">
    <property type="protein sequence ID" value="ADZ84734.1"/>
    <property type="molecule type" value="Genomic_DNA"/>
</dbReference>
<dbReference type="HOGENOM" id="CLU_1500940_0_0_9"/>
<dbReference type="KEGG" id="cle:Clole_3038"/>
<organism evidence="1 2">
    <name type="scientific">Cellulosilyticum lentocellum (strain ATCC 49066 / DSM 5427 / NCIMB 11756 / RHM5)</name>
    <name type="common">Clostridium lentocellum</name>
    <dbReference type="NCBI Taxonomy" id="642492"/>
    <lineage>
        <taxon>Bacteria</taxon>
        <taxon>Bacillati</taxon>
        <taxon>Bacillota</taxon>
        <taxon>Clostridia</taxon>
        <taxon>Lachnospirales</taxon>
        <taxon>Cellulosilyticaceae</taxon>
        <taxon>Cellulosilyticum</taxon>
    </lineage>
</organism>
<sequence length="179" mass="19917">MSKKPFLIFSLIAVLIVGGLWLYCMPSLGKDTPKPTSTPSSTLTQGTTLEEALVAAIDEVMAQNPEFNDNARYLGIDTSMLTSLDEKGKAALLTALEKYNLTVLDAPFEKLQQEGYIKDLIFTEGLFLQIEEEVVSGNEIILYPSKWRSTTLHIGCSQMVLTQSDSGWHLSNIGNWWHM</sequence>
<protein>
    <submittedName>
        <fullName evidence="1">Uncharacterized protein</fullName>
    </submittedName>
</protein>